<gene>
    <name evidence="2" type="ORF">LHYA1_G000812</name>
</gene>
<dbReference type="Proteomes" id="UP000431533">
    <property type="component" value="Unassembled WGS sequence"/>
</dbReference>
<dbReference type="RefSeq" id="XP_031009636.1">
    <property type="nucleotide sequence ID" value="XM_031145801.1"/>
</dbReference>
<feature type="compositionally biased region" description="Basic and acidic residues" evidence="1">
    <location>
        <begin position="306"/>
        <end position="317"/>
    </location>
</feature>
<comment type="caution">
    <text evidence="2">The sequence shown here is derived from an EMBL/GenBank/DDBJ whole genome shotgun (WGS) entry which is preliminary data.</text>
</comment>
<accession>A0A8H8U1W9</accession>
<evidence type="ECO:0000313" key="2">
    <source>
        <dbReference type="EMBL" id="TVY30852.1"/>
    </source>
</evidence>
<dbReference type="EMBL" id="QGMH01000003">
    <property type="protein sequence ID" value="TVY30852.1"/>
    <property type="molecule type" value="Genomic_DNA"/>
</dbReference>
<dbReference type="AlphaFoldDB" id="A0A8H8U1W9"/>
<reference evidence="2 3" key="1">
    <citation type="submission" date="2018-05" db="EMBL/GenBank/DDBJ databases">
        <title>Genome sequencing and assembly of the regulated plant pathogen Lachnellula willkommii and related sister species for the development of diagnostic species identification markers.</title>
        <authorList>
            <person name="Giroux E."/>
            <person name="Bilodeau G."/>
        </authorList>
    </citation>
    <scope>NUCLEOTIDE SEQUENCE [LARGE SCALE GENOMIC DNA]</scope>
    <source>
        <strain evidence="2 3">CBS 185.66</strain>
    </source>
</reference>
<proteinExistence type="predicted"/>
<feature type="compositionally biased region" description="Polar residues" evidence="1">
    <location>
        <begin position="134"/>
        <end position="144"/>
    </location>
</feature>
<dbReference type="GeneID" id="41981010"/>
<feature type="compositionally biased region" description="Basic and acidic residues" evidence="1">
    <location>
        <begin position="280"/>
        <end position="299"/>
    </location>
</feature>
<evidence type="ECO:0000313" key="3">
    <source>
        <dbReference type="Proteomes" id="UP000431533"/>
    </source>
</evidence>
<sequence>MSSHLPAAHSPKRKRNAIPPTPPASSPNTNMRLNTNTSNLDVQEDDDEEGGRAGSPRTKVSYHFQGLQLEDRFPIGGEVSQLHLQNHLSRPNSEEEDDEHIIRKRVKMLKENTHFTPASPSHSHQKRPLEIPETPQQTAHSQPRSAFAISIPASRSVDPIIAEKAAKVVLHNDIDPVVFTSGGSPLSKIKSAGSGLARAYPSINRLADSKSRKLRAGDEEGSLVVDPERAALTWHDDEITGHDPTDSDDDGEGINGIGFRPTAAEAYARTQKRKQQMEQYRTREAREARARRSERRRGVEGVSESAGEKDRKVRFESEGQGVGSVVAPYFEGVEGRAELS</sequence>
<feature type="region of interest" description="Disordered" evidence="1">
    <location>
        <begin position="236"/>
        <end position="340"/>
    </location>
</feature>
<feature type="compositionally biased region" description="Polar residues" evidence="1">
    <location>
        <begin position="30"/>
        <end position="41"/>
    </location>
</feature>
<keyword evidence="3" id="KW-1185">Reference proteome</keyword>
<dbReference type="OrthoDB" id="5391950at2759"/>
<feature type="region of interest" description="Disordered" evidence="1">
    <location>
        <begin position="114"/>
        <end position="144"/>
    </location>
</feature>
<name>A0A8H8U1W9_9HELO</name>
<evidence type="ECO:0000256" key="1">
    <source>
        <dbReference type="SAM" id="MobiDB-lite"/>
    </source>
</evidence>
<organism evidence="2 3">
    <name type="scientific">Lachnellula hyalina</name>
    <dbReference type="NCBI Taxonomy" id="1316788"/>
    <lineage>
        <taxon>Eukaryota</taxon>
        <taxon>Fungi</taxon>
        <taxon>Dikarya</taxon>
        <taxon>Ascomycota</taxon>
        <taxon>Pezizomycotina</taxon>
        <taxon>Leotiomycetes</taxon>
        <taxon>Helotiales</taxon>
        <taxon>Lachnaceae</taxon>
        <taxon>Lachnellula</taxon>
    </lineage>
</organism>
<feature type="compositionally biased region" description="Basic and acidic residues" evidence="1">
    <location>
        <begin position="236"/>
        <end position="245"/>
    </location>
</feature>
<feature type="region of interest" description="Disordered" evidence="1">
    <location>
        <begin position="1"/>
        <end position="59"/>
    </location>
</feature>
<protein>
    <submittedName>
        <fullName evidence="2">Uncharacterized protein</fullName>
    </submittedName>
</protein>